<dbReference type="AlphaFoldDB" id="A0A3R9MTS5"/>
<dbReference type="Proteomes" id="UP000280066">
    <property type="component" value="Unassembled WGS sequence"/>
</dbReference>
<evidence type="ECO:0000313" key="1">
    <source>
        <dbReference type="EMBL" id="RSK29799.1"/>
    </source>
</evidence>
<organism evidence="1 2">
    <name type="scientific">Hymenobacter metallilatus</name>
    <dbReference type="NCBI Taxonomy" id="2493666"/>
    <lineage>
        <taxon>Bacteria</taxon>
        <taxon>Pseudomonadati</taxon>
        <taxon>Bacteroidota</taxon>
        <taxon>Cytophagia</taxon>
        <taxon>Cytophagales</taxon>
        <taxon>Hymenobacteraceae</taxon>
        <taxon>Hymenobacter</taxon>
    </lineage>
</organism>
<gene>
    <name evidence="1" type="ORF">EI290_15795</name>
</gene>
<sequence length="224" mass="25365">MSTLAYRGHTLVTDDIAQNVTLLVSRRQQPYQARPDSCRSAADVRRTNPYATPTLADGMPGTMYAIFMQNGHRSAAATIRAITIRPAELRQYMSDPGFPFRLRVFSVDSLTQQPAQDLLEEAVILCLYRKNQTSTIDLSQYAISVPRQGFYVAVEMLVQGDPFYTCPDEIPDYRPVGPLLRGPCAFSNSHSWQYVYPEYKWIPTPPAENCWPLYEGLFEVEVTP</sequence>
<proteinExistence type="predicted"/>
<evidence type="ECO:0000313" key="2">
    <source>
        <dbReference type="Proteomes" id="UP000280066"/>
    </source>
</evidence>
<accession>A0A3R9MTS5</accession>
<dbReference type="RefSeq" id="WP_125432369.1">
    <property type="nucleotide sequence ID" value="NZ_RWIS01000011.1"/>
</dbReference>
<comment type="caution">
    <text evidence="1">The sequence shown here is derived from an EMBL/GenBank/DDBJ whole genome shotgun (WGS) entry which is preliminary data.</text>
</comment>
<name>A0A3R9MTS5_9BACT</name>
<dbReference type="OrthoDB" id="914976at2"/>
<reference evidence="1 2" key="1">
    <citation type="submission" date="2018-12" db="EMBL/GenBank/DDBJ databases">
        <authorList>
            <person name="Feng G."/>
            <person name="Zhu H."/>
        </authorList>
    </citation>
    <scope>NUCLEOTIDE SEQUENCE [LARGE SCALE GENOMIC DNA]</scope>
    <source>
        <strain evidence="1 2">9PBR-2</strain>
    </source>
</reference>
<protein>
    <submittedName>
        <fullName evidence="1">Uncharacterized protein</fullName>
    </submittedName>
</protein>
<keyword evidence="2" id="KW-1185">Reference proteome</keyword>
<dbReference type="EMBL" id="RWIS01000011">
    <property type="protein sequence ID" value="RSK29799.1"/>
    <property type="molecule type" value="Genomic_DNA"/>
</dbReference>